<gene>
    <name evidence="2" type="ordered locus">Arcpr_0453</name>
</gene>
<dbReference type="EMBL" id="CP001857">
    <property type="protein sequence ID" value="ADB57519.1"/>
    <property type="molecule type" value="Genomic_DNA"/>
</dbReference>
<protein>
    <recommendedName>
        <fullName evidence="4">Resolvase helix-turn-helix domain protein</fullName>
    </recommendedName>
</protein>
<dbReference type="eggNOG" id="arCOG12508">
    <property type="taxonomic scope" value="Archaea"/>
</dbReference>
<reference evidence="2 3" key="1">
    <citation type="journal article" date="2010" name="Stand. Genomic Sci.">
        <title>Complete genome sequence of Archaeoglobus profundus type strain (AV18).</title>
        <authorList>
            <person name="von Jan M."/>
            <person name="Lapidus A."/>
            <person name="Del Rio T.G."/>
            <person name="Copeland A."/>
            <person name="Tice H."/>
            <person name="Cheng J.F."/>
            <person name="Lucas S."/>
            <person name="Chen F."/>
            <person name="Nolan M."/>
            <person name="Goodwin L."/>
            <person name="Han C."/>
            <person name="Pitluck S."/>
            <person name="Liolios K."/>
            <person name="Ivanova N."/>
            <person name="Mavromatis K."/>
            <person name="Ovchinnikova G."/>
            <person name="Chertkov O."/>
            <person name="Pati A."/>
            <person name="Chen A."/>
            <person name="Palaniappan K."/>
            <person name="Land M."/>
            <person name="Hauser L."/>
            <person name="Chang Y.J."/>
            <person name="Jeffries C.D."/>
            <person name="Saunders E."/>
            <person name="Brettin T."/>
            <person name="Detter J.C."/>
            <person name="Chain P."/>
            <person name="Eichinger K."/>
            <person name="Huber H."/>
            <person name="Spring S."/>
            <person name="Rohde M."/>
            <person name="Goker M."/>
            <person name="Wirth R."/>
            <person name="Woyke T."/>
            <person name="Bristow J."/>
            <person name="Eisen J.A."/>
            <person name="Markowitz V."/>
            <person name="Hugenholtz P."/>
            <person name="Kyrpides N.C."/>
            <person name="Klenk H.P."/>
        </authorList>
    </citation>
    <scope>NUCLEOTIDE SEQUENCE [LARGE SCALE GENOMIC DNA]</scope>
    <source>
        <strain evidence="3">DSM 5631 / JCM 9629 / NBRC 100127 / Av18</strain>
    </source>
</reference>
<evidence type="ECO:0000313" key="2">
    <source>
        <dbReference type="EMBL" id="ADB57519.1"/>
    </source>
</evidence>
<feature type="coiled-coil region" evidence="1">
    <location>
        <begin position="48"/>
        <end position="92"/>
    </location>
</feature>
<name>D2RGU4_ARCPA</name>
<proteinExistence type="predicted"/>
<dbReference type="PaxDb" id="572546-Arcpr_0453"/>
<sequence>MKVHKEKYEKCVEMLRQGYSYRQIAKKLKLSISQINQIAKDLEIMVDLEVNKRKLKELENKINELEEYKAKLEKEIKEKEKLIDEIVEVAKLKKEAIGTLKLFDKAFQSILSNPYIHYLALSDDNFRDLIVKANKIHEAVKKL</sequence>
<dbReference type="RefSeq" id="WP_012939855.1">
    <property type="nucleotide sequence ID" value="NC_013741.1"/>
</dbReference>
<dbReference type="KEGG" id="apo:Arcpr_0453"/>
<dbReference type="HOGENOM" id="CLU_1801591_0_0_2"/>
<evidence type="ECO:0000313" key="3">
    <source>
        <dbReference type="Proteomes" id="UP000001901"/>
    </source>
</evidence>
<keyword evidence="3" id="KW-1185">Reference proteome</keyword>
<dbReference type="GeneID" id="8739112"/>
<accession>D2RGU4</accession>
<keyword evidence="1" id="KW-0175">Coiled coil</keyword>
<dbReference type="Gene3D" id="1.10.10.60">
    <property type="entry name" value="Homeodomain-like"/>
    <property type="match status" value="1"/>
</dbReference>
<evidence type="ECO:0008006" key="4">
    <source>
        <dbReference type="Google" id="ProtNLM"/>
    </source>
</evidence>
<dbReference type="AlphaFoldDB" id="D2RGU4"/>
<dbReference type="Proteomes" id="UP000001901">
    <property type="component" value="Chromosome"/>
</dbReference>
<evidence type="ECO:0000256" key="1">
    <source>
        <dbReference type="SAM" id="Coils"/>
    </source>
</evidence>
<organism evidence="2 3">
    <name type="scientific">Archaeoglobus profundus (strain DSM 5631 / JCM 9629 / NBRC 100127 / Av18)</name>
    <dbReference type="NCBI Taxonomy" id="572546"/>
    <lineage>
        <taxon>Archaea</taxon>
        <taxon>Methanobacteriati</taxon>
        <taxon>Methanobacteriota</taxon>
        <taxon>Archaeoglobi</taxon>
        <taxon>Archaeoglobales</taxon>
        <taxon>Archaeoglobaceae</taxon>
        <taxon>Archaeoglobus</taxon>
    </lineage>
</organism>